<comment type="subcellular location">
    <subcellularLocation>
        <location evidence="5">Cytoplasm</location>
    </subcellularLocation>
</comment>
<reference evidence="8 9" key="1">
    <citation type="submission" date="2019-03" db="EMBL/GenBank/DDBJ databases">
        <title>Genomic Encyclopedia of Type Strains, Phase IV (KMG-IV): sequencing the most valuable type-strain genomes for metagenomic binning, comparative biology and taxonomic classification.</title>
        <authorList>
            <person name="Goeker M."/>
        </authorList>
    </citation>
    <scope>NUCLEOTIDE SEQUENCE [LARGE SCALE GENOMIC DNA]</scope>
    <source>
        <strain evidence="8 9">DSM 25287</strain>
    </source>
</reference>
<dbReference type="InterPro" id="IPR011961">
    <property type="entry name" value="RimM"/>
</dbReference>
<dbReference type="SUPFAM" id="SSF50346">
    <property type="entry name" value="PRC-barrel domain"/>
    <property type="match status" value="1"/>
</dbReference>
<dbReference type="PANTHER" id="PTHR33692">
    <property type="entry name" value="RIBOSOME MATURATION FACTOR RIMM"/>
    <property type="match status" value="1"/>
</dbReference>
<dbReference type="InterPro" id="IPR036976">
    <property type="entry name" value="RimM_N_sf"/>
</dbReference>
<dbReference type="GO" id="GO:0005840">
    <property type="term" value="C:ribosome"/>
    <property type="evidence" value="ECO:0007669"/>
    <property type="project" value="InterPro"/>
</dbReference>
<feature type="domain" description="RimM N-terminal" evidence="6">
    <location>
        <begin position="17"/>
        <end position="98"/>
    </location>
</feature>
<comment type="subunit">
    <text evidence="5">Binds ribosomal protein uS19.</text>
</comment>
<comment type="domain">
    <text evidence="5">The PRC barrel domain binds ribosomal protein uS19.</text>
</comment>
<evidence type="ECO:0000256" key="3">
    <source>
        <dbReference type="ARBA" id="ARBA00022552"/>
    </source>
</evidence>
<keyword evidence="3 5" id="KW-0698">rRNA processing</keyword>
<gene>
    <name evidence="5" type="primary">rimM</name>
    <name evidence="8" type="ORF">EV699_115105</name>
</gene>
<evidence type="ECO:0000259" key="6">
    <source>
        <dbReference type="Pfam" id="PF01782"/>
    </source>
</evidence>
<feature type="domain" description="Ribosome maturation factor RimM PRC barrel" evidence="7">
    <location>
        <begin position="109"/>
        <end position="173"/>
    </location>
</feature>
<evidence type="ECO:0000259" key="7">
    <source>
        <dbReference type="Pfam" id="PF24986"/>
    </source>
</evidence>
<dbReference type="Pfam" id="PF01782">
    <property type="entry name" value="RimM"/>
    <property type="match status" value="1"/>
</dbReference>
<comment type="similarity">
    <text evidence="5">Belongs to the RimM family.</text>
</comment>
<keyword evidence="4 5" id="KW-0143">Chaperone</keyword>
<dbReference type="InterPro" id="IPR002676">
    <property type="entry name" value="RimM_N"/>
</dbReference>
<dbReference type="RefSeq" id="WP_132543953.1">
    <property type="nucleotide sequence ID" value="NZ_SLWY01000015.1"/>
</dbReference>
<evidence type="ECO:0000256" key="2">
    <source>
        <dbReference type="ARBA" id="ARBA00022517"/>
    </source>
</evidence>
<comment type="function">
    <text evidence="5">An accessory protein needed during the final step in the assembly of 30S ribosomal subunit, possibly for assembly of the head region. Essential for efficient processing of 16S rRNA. May be needed both before and after RbfA during the maturation of 16S rRNA. It has affinity for free ribosomal 30S subunits but not for 70S ribosomes.</text>
</comment>
<dbReference type="Pfam" id="PF24986">
    <property type="entry name" value="PRC_RimM"/>
    <property type="match status" value="1"/>
</dbReference>
<dbReference type="Gene3D" id="2.40.30.60">
    <property type="entry name" value="RimM"/>
    <property type="match status" value="1"/>
</dbReference>
<evidence type="ECO:0000256" key="4">
    <source>
        <dbReference type="ARBA" id="ARBA00023186"/>
    </source>
</evidence>
<dbReference type="HAMAP" id="MF_00014">
    <property type="entry name" value="Ribosome_mat_RimM"/>
    <property type="match status" value="1"/>
</dbReference>
<dbReference type="InterPro" id="IPR056792">
    <property type="entry name" value="PRC_RimM"/>
</dbReference>
<dbReference type="PANTHER" id="PTHR33692:SF1">
    <property type="entry name" value="RIBOSOME MATURATION FACTOR RIMM"/>
    <property type="match status" value="1"/>
</dbReference>
<dbReference type="GO" id="GO:0043022">
    <property type="term" value="F:ribosome binding"/>
    <property type="evidence" value="ECO:0007669"/>
    <property type="project" value="InterPro"/>
</dbReference>
<protein>
    <recommendedName>
        <fullName evidence="5">Ribosome maturation factor RimM</fullName>
    </recommendedName>
</protein>
<dbReference type="SUPFAM" id="SSF50447">
    <property type="entry name" value="Translation proteins"/>
    <property type="match status" value="1"/>
</dbReference>
<organism evidence="8 9">
    <name type="scientific">Plasticicumulans lactativorans</name>
    <dbReference type="NCBI Taxonomy" id="1133106"/>
    <lineage>
        <taxon>Bacteria</taxon>
        <taxon>Pseudomonadati</taxon>
        <taxon>Pseudomonadota</taxon>
        <taxon>Gammaproteobacteria</taxon>
        <taxon>Candidatus Competibacteraceae</taxon>
        <taxon>Plasticicumulans</taxon>
    </lineage>
</organism>
<evidence type="ECO:0000256" key="1">
    <source>
        <dbReference type="ARBA" id="ARBA00022490"/>
    </source>
</evidence>
<evidence type="ECO:0000256" key="5">
    <source>
        <dbReference type="HAMAP-Rule" id="MF_00014"/>
    </source>
</evidence>
<dbReference type="GO" id="GO:0042274">
    <property type="term" value="P:ribosomal small subunit biogenesis"/>
    <property type="evidence" value="ECO:0007669"/>
    <property type="project" value="UniProtKB-UniRule"/>
</dbReference>
<dbReference type="OrthoDB" id="9783509at2"/>
<comment type="caution">
    <text evidence="8">The sequence shown here is derived from an EMBL/GenBank/DDBJ whole genome shotgun (WGS) entry which is preliminary data.</text>
</comment>
<dbReference type="Proteomes" id="UP000295765">
    <property type="component" value="Unassembled WGS sequence"/>
</dbReference>
<evidence type="ECO:0000313" key="9">
    <source>
        <dbReference type="Proteomes" id="UP000295765"/>
    </source>
</evidence>
<dbReference type="InterPro" id="IPR011033">
    <property type="entry name" value="PRC_barrel-like_sf"/>
</dbReference>
<dbReference type="GO" id="GO:0005737">
    <property type="term" value="C:cytoplasm"/>
    <property type="evidence" value="ECO:0007669"/>
    <property type="project" value="UniProtKB-SubCell"/>
</dbReference>
<evidence type="ECO:0000313" key="8">
    <source>
        <dbReference type="EMBL" id="TCO80327.1"/>
    </source>
</evidence>
<keyword evidence="9" id="KW-1185">Reference proteome</keyword>
<keyword evidence="2 5" id="KW-0690">Ribosome biogenesis</keyword>
<name>A0A4R2L4Z5_9GAMM</name>
<dbReference type="Gene3D" id="2.30.30.240">
    <property type="entry name" value="PRC-barrel domain"/>
    <property type="match status" value="1"/>
</dbReference>
<accession>A0A4R2L4Z5</accession>
<dbReference type="EMBL" id="SLWY01000015">
    <property type="protein sequence ID" value="TCO80327.1"/>
    <property type="molecule type" value="Genomic_DNA"/>
</dbReference>
<dbReference type="NCBIfam" id="TIGR02273">
    <property type="entry name" value="16S_RimM"/>
    <property type="match status" value="1"/>
</dbReference>
<keyword evidence="1 5" id="KW-0963">Cytoplasm</keyword>
<dbReference type="AlphaFoldDB" id="A0A4R2L4Z5"/>
<dbReference type="GO" id="GO:0006364">
    <property type="term" value="P:rRNA processing"/>
    <property type="evidence" value="ECO:0007669"/>
    <property type="project" value="UniProtKB-UniRule"/>
</dbReference>
<dbReference type="InterPro" id="IPR009000">
    <property type="entry name" value="Transl_B-barrel_sf"/>
</dbReference>
<proteinExistence type="inferred from homology"/>
<sequence>MSEATASAATSRDWVVLGRVSGLYGVQGWVKVYSHTEPREGILGYSPLHLDIGGGWRPYTVAAGRAHGKGVVLRFEGIADRDAAAALLGSDIAIRRSQLPPARPGEYYWADLEGLRVINLEGVALGVVDHLFATGANDVLVVKGERERLLPFLSGRVVQSVDLAAGVMKVDWDADF</sequence>